<name>A0A9W5X8B9_9BACI</name>
<keyword evidence="3" id="KW-1185">Reference proteome</keyword>
<reference evidence="2" key="2">
    <citation type="submission" date="2020-09" db="EMBL/GenBank/DDBJ databases">
        <authorList>
            <person name="Sun Q."/>
            <person name="Zhou Y."/>
        </authorList>
    </citation>
    <scope>NUCLEOTIDE SEQUENCE</scope>
    <source>
        <strain evidence="2">CGMCC 1.15454</strain>
    </source>
</reference>
<dbReference type="EMBL" id="BMJD01000104">
    <property type="protein sequence ID" value="GGB63899.1"/>
    <property type="molecule type" value="Genomic_DNA"/>
</dbReference>
<dbReference type="InterPro" id="IPR012337">
    <property type="entry name" value="RNaseH-like_sf"/>
</dbReference>
<dbReference type="Proteomes" id="UP000621492">
    <property type="component" value="Unassembled WGS sequence"/>
</dbReference>
<gene>
    <name evidence="2" type="ORF">GCM10011409_46170</name>
</gene>
<dbReference type="Gene3D" id="3.90.350.10">
    <property type="entry name" value="Transposase Inhibitor Protein From Tn5, Chain A, domain 1"/>
    <property type="match status" value="1"/>
</dbReference>
<protein>
    <submittedName>
        <fullName evidence="2">IS4 family transposase ISDha5</fullName>
    </submittedName>
</protein>
<dbReference type="PANTHER" id="PTHR33258:SF1">
    <property type="entry name" value="TRANSPOSASE INSL FOR INSERTION SEQUENCE ELEMENT IS186A-RELATED"/>
    <property type="match status" value="1"/>
</dbReference>
<dbReference type="AlphaFoldDB" id="A0A9W5X8B9"/>
<evidence type="ECO:0000259" key="1">
    <source>
        <dbReference type="Pfam" id="PF13546"/>
    </source>
</evidence>
<dbReference type="SUPFAM" id="SSF53098">
    <property type="entry name" value="Ribonuclease H-like"/>
    <property type="match status" value="1"/>
</dbReference>
<dbReference type="Pfam" id="PF13546">
    <property type="entry name" value="DDE_5"/>
    <property type="match status" value="1"/>
</dbReference>
<reference evidence="2" key="1">
    <citation type="journal article" date="2014" name="Int. J. Syst. Evol. Microbiol.">
        <title>Complete genome sequence of Corynebacterium casei LMG S-19264T (=DSM 44701T), isolated from a smear-ripened cheese.</title>
        <authorList>
            <consortium name="US DOE Joint Genome Institute (JGI-PGF)"/>
            <person name="Walter F."/>
            <person name="Albersmeier A."/>
            <person name="Kalinowski J."/>
            <person name="Ruckert C."/>
        </authorList>
    </citation>
    <scope>NUCLEOTIDE SEQUENCE</scope>
    <source>
        <strain evidence="2">CGMCC 1.15454</strain>
    </source>
</reference>
<dbReference type="InterPro" id="IPR038721">
    <property type="entry name" value="IS701-like_DDE_dom"/>
</dbReference>
<organism evidence="2 3">
    <name type="scientific">Lentibacillus populi</name>
    <dbReference type="NCBI Taxonomy" id="1827502"/>
    <lineage>
        <taxon>Bacteria</taxon>
        <taxon>Bacillati</taxon>
        <taxon>Bacillota</taxon>
        <taxon>Bacilli</taxon>
        <taxon>Bacillales</taxon>
        <taxon>Bacillaceae</taxon>
        <taxon>Lentibacillus</taxon>
    </lineage>
</organism>
<comment type="caution">
    <text evidence="2">The sequence shown here is derived from an EMBL/GenBank/DDBJ whole genome shotgun (WGS) entry which is preliminary data.</text>
</comment>
<accession>A0A9W5X8B9</accession>
<feature type="domain" description="Transposase IS701-like DDE" evidence="1">
    <location>
        <begin position="102"/>
        <end position="262"/>
    </location>
</feature>
<evidence type="ECO:0000313" key="3">
    <source>
        <dbReference type="Proteomes" id="UP000621492"/>
    </source>
</evidence>
<dbReference type="PANTHER" id="PTHR33258">
    <property type="entry name" value="TRANSPOSASE INSL FOR INSERTION SEQUENCE ELEMENT IS186A-RELATED"/>
    <property type="match status" value="1"/>
</dbReference>
<sequence length="464" mass="53847">MSTILPNSNENEKSNSRMLRFFTQAKIGTFLHQSNIHKEKGVSARIIVQFIFALVLHGMGFSRALESERIPKHFQKDTVYDLLKNPTYNWRKFLACVGSYLVIKYILPLTSKDRDRVLIFDDSLFSRNRSKVVELLARVKDHTTGRYFKGFRMLTLGWSDGATFMPLAFSLLSSKNVASRYREMDSKIDKRTVGYHRRQEATQKSTETMFNLLDSIHPKKLGAKTVLFDSWFAYPAIISKIVKNYPLHVVCMIKRSPKIHYTYEGESYTLNKLYKKVRKKRGRAKILASIVVGLGHDDENGNEIQARIVFVRDRNRSKKWLALLTTNLAHTEEDAIRIYGKRWEIECFFKVVKSHLRLAKEFQCQSYDSMTAHTTIVFLRYMMLSLSAREEEDPKTLGQLFYMCCDELDDLRFAEALMTILEVLGSMLAEECLLTDEQINEFLDRFFNKLPGFLRNPLLNPGAA</sequence>
<proteinExistence type="predicted"/>
<evidence type="ECO:0000313" key="2">
    <source>
        <dbReference type="EMBL" id="GGB63899.1"/>
    </source>
</evidence>